<sequence>MATSSANSNVTIASDRSRLCSRPLRWIVSSVCHTPYPSLIGASSLPHAYSMHPNASGIGRRRLPTGCYYRRAPLLPVHYKQSRGVSGIDLKIVVKASYAEIKI</sequence>
<reference evidence="1 2" key="1">
    <citation type="journal article" date="2019" name="Commun. Biol.">
        <title>The bagworm genome reveals a unique fibroin gene that provides high tensile strength.</title>
        <authorList>
            <person name="Kono N."/>
            <person name="Nakamura H."/>
            <person name="Ohtoshi R."/>
            <person name="Tomita M."/>
            <person name="Numata K."/>
            <person name="Arakawa K."/>
        </authorList>
    </citation>
    <scope>NUCLEOTIDE SEQUENCE [LARGE SCALE GENOMIC DNA]</scope>
</reference>
<dbReference type="EMBL" id="BGZK01000026">
    <property type="protein sequence ID" value="GBP07475.1"/>
    <property type="molecule type" value="Genomic_DNA"/>
</dbReference>
<dbReference type="Proteomes" id="UP000299102">
    <property type="component" value="Unassembled WGS sequence"/>
</dbReference>
<comment type="caution">
    <text evidence="1">The sequence shown here is derived from an EMBL/GenBank/DDBJ whole genome shotgun (WGS) entry which is preliminary data.</text>
</comment>
<gene>
    <name evidence="1" type="ORF">EVAR_4830_1</name>
</gene>
<keyword evidence="2" id="KW-1185">Reference proteome</keyword>
<proteinExistence type="predicted"/>
<name>A0A4C1SZX0_EUMVA</name>
<dbReference type="AlphaFoldDB" id="A0A4C1SZX0"/>
<accession>A0A4C1SZX0</accession>
<organism evidence="1 2">
    <name type="scientific">Eumeta variegata</name>
    <name type="common">Bagworm moth</name>
    <name type="synonym">Eumeta japonica</name>
    <dbReference type="NCBI Taxonomy" id="151549"/>
    <lineage>
        <taxon>Eukaryota</taxon>
        <taxon>Metazoa</taxon>
        <taxon>Ecdysozoa</taxon>
        <taxon>Arthropoda</taxon>
        <taxon>Hexapoda</taxon>
        <taxon>Insecta</taxon>
        <taxon>Pterygota</taxon>
        <taxon>Neoptera</taxon>
        <taxon>Endopterygota</taxon>
        <taxon>Lepidoptera</taxon>
        <taxon>Glossata</taxon>
        <taxon>Ditrysia</taxon>
        <taxon>Tineoidea</taxon>
        <taxon>Psychidae</taxon>
        <taxon>Oiketicinae</taxon>
        <taxon>Eumeta</taxon>
    </lineage>
</organism>
<protein>
    <submittedName>
        <fullName evidence="1">Uncharacterized protein</fullName>
    </submittedName>
</protein>
<evidence type="ECO:0000313" key="1">
    <source>
        <dbReference type="EMBL" id="GBP07475.1"/>
    </source>
</evidence>
<evidence type="ECO:0000313" key="2">
    <source>
        <dbReference type="Proteomes" id="UP000299102"/>
    </source>
</evidence>